<comment type="caution">
    <text evidence="8">The sequence shown here is derived from an EMBL/GenBank/DDBJ whole genome shotgun (WGS) entry which is preliminary data.</text>
</comment>
<dbReference type="GO" id="GO:0031418">
    <property type="term" value="F:L-ascorbic acid binding"/>
    <property type="evidence" value="ECO:0007669"/>
    <property type="project" value="InterPro"/>
</dbReference>
<comment type="cofactor">
    <cofactor evidence="1">
        <name>L-ascorbate</name>
        <dbReference type="ChEBI" id="CHEBI:38290"/>
    </cofactor>
</comment>
<accession>A0A9P7GKF5</accession>
<keyword evidence="5" id="KW-0408">Iron</keyword>
<dbReference type="SMART" id="SM00702">
    <property type="entry name" value="P4Hc"/>
    <property type="match status" value="1"/>
</dbReference>
<keyword evidence="3" id="KW-0223">Dioxygenase</keyword>
<evidence type="ECO:0000256" key="3">
    <source>
        <dbReference type="ARBA" id="ARBA00022964"/>
    </source>
</evidence>
<dbReference type="EMBL" id="JABCKI010000143">
    <property type="protein sequence ID" value="KAG5652262.1"/>
    <property type="molecule type" value="Genomic_DNA"/>
</dbReference>
<dbReference type="Gene3D" id="2.60.120.620">
    <property type="entry name" value="q2cbj1_9rhob like domain"/>
    <property type="match status" value="1"/>
</dbReference>
<dbReference type="InterPro" id="IPR006620">
    <property type="entry name" value="Pro_4_hyd_alph"/>
</dbReference>
<evidence type="ECO:0000313" key="8">
    <source>
        <dbReference type="EMBL" id="KAG5652262.1"/>
    </source>
</evidence>
<evidence type="ECO:0000256" key="1">
    <source>
        <dbReference type="ARBA" id="ARBA00001961"/>
    </source>
</evidence>
<protein>
    <recommendedName>
        <fullName evidence="7">Prolyl 4-hydroxylase alpha subunit domain-containing protein</fullName>
    </recommendedName>
</protein>
<feature type="region of interest" description="Disordered" evidence="6">
    <location>
        <begin position="179"/>
        <end position="198"/>
    </location>
</feature>
<dbReference type="PANTHER" id="PTHR10869">
    <property type="entry name" value="PROLYL 4-HYDROXYLASE ALPHA SUBUNIT"/>
    <property type="match status" value="1"/>
</dbReference>
<dbReference type="GO" id="GO:0005783">
    <property type="term" value="C:endoplasmic reticulum"/>
    <property type="evidence" value="ECO:0007669"/>
    <property type="project" value="TreeGrafter"/>
</dbReference>
<evidence type="ECO:0000256" key="4">
    <source>
        <dbReference type="ARBA" id="ARBA00023002"/>
    </source>
</evidence>
<evidence type="ECO:0000259" key="7">
    <source>
        <dbReference type="SMART" id="SM00702"/>
    </source>
</evidence>
<evidence type="ECO:0000256" key="5">
    <source>
        <dbReference type="ARBA" id="ARBA00023004"/>
    </source>
</evidence>
<dbReference type="Proteomes" id="UP000717328">
    <property type="component" value="Unassembled WGS sequence"/>
</dbReference>
<dbReference type="AlphaFoldDB" id="A0A9P7GKF5"/>
<organism evidence="8 9">
    <name type="scientific">Sphagnurus paluster</name>
    <dbReference type="NCBI Taxonomy" id="117069"/>
    <lineage>
        <taxon>Eukaryota</taxon>
        <taxon>Fungi</taxon>
        <taxon>Dikarya</taxon>
        <taxon>Basidiomycota</taxon>
        <taxon>Agaricomycotina</taxon>
        <taxon>Agaricomycetes</taxon>
        <taxon>Agaricomycetidae</taxon>
        <taxon>Agaricales</taxon>
        <taxon>Tricholomatineae</taxon>
        <taxon>Lyophyllaceae</taxon>
        <taxon>Sphagnurus</taxon>
    </lineage>
</organism>
<keyword evidence="4" id="KW-0560">Oxidoreductase</keyword>
<evidence type="ECO:0000256" key="2">
    <source>
        <dbReference type="ARBA" id="ARBA00022723"/>
    </source>
</evidence>
<dbReference type="PANTHER" id="PTHR10869:SF241">
    <property type="entry name" value="FE2OG DIOXYGENASE DOMAIN-CONTAINING PROTEIN"/>
    <property type="match status" value="1"/>
</dbReference>
<feature type="compositionally biased region" description="Polar residues" evidence="6">
    <location>
        <begin position="183"/>
        <end position="198"/>
    </location>
</feature>
<evidence type="ECO:0000313" key="9">
    <source>
        <dbReference type="Proteomes" id="UP000717328"/>
    </source>
</evidence>
<evidence type="ECO:0000256" key="6">
    <source>
        <dbReference type="SAM" id="MobiDB-lite"/>
    </source>
</evidence>
<keyword evidence="9" id="KW-1185">Reference proteome</keyword>
<reference evidence="8" key="2">
    <citation type="submission" date="2021-10" db="EMBL/GenBank/DDBJ databases">
        <title>Phylogenomics reveals ancestral predisposition of the termite-cultivated fungus Termitomyces towards a domesticated lifestyle.</title>
        <authorList>
            <person name="Auxier B."/>
            <person name="Grum-Grzhimaylo A."/>
            <person name="Cardenas M.E."/>
            <person name="Lodge J.D."/>
            <person name="Laessoe T."/>
            <person name="Pedersen O."/>
            <person name="Smith M.E."/>
            <person name="Kuyper T.W."/>
            <person name="Franco-Molano E.A."/>
            <person name="Baroni T.J."/>
            <person name="Aanen D.K."/>
        </authorList>
    </citation>
    <scope>NUCLEOTIDE SEQUENCE</scope>
    <source>
        <strain evidence="8">D49</strain>
    </source>
</reference>
<dbReference type="InterPro" id="IPR044862">
    <property type="entry name" value="Pro_4_hyd_alph_FE2OG_OXY"/>
</dbReference>
<keyword evidence="2" id="KW-0479">Metal-binding</keyword>
<reference evidence="8" key="1">
    <citation type="submission" date="2021-02" db="EMBL/GenBank/DDBJ databases">
        <authorList>
            <person name="Nieuwenhuis M."/>
            <person name="Van De Peppel L.J.J."/>
        </authorList>
    </citation>
    <scope>NUCLEOTIDE SEQUENCE</scope>
    <source>
        <strain evidence="8">D49</strain>
    </source>
</reference>
<dbReference type="Pfam" id="PF13640">
    <property type="entry name" value="2OG-FeII_Oxy_3"/>
    <property type="match status" value="1"/>
</dbReference>
<dbReference type="InterPro" id="IPR045054">
    <property type="entry name" value="P4HA-like"/>
</dbReference>
<dbReference type="GO" id="GO:0005506">
    <property type="term" value="F:iron ion binding"/>
    <property type="evidence" value="ECO:0007669"/>
    <property type="project" value="InterPro"/>
</dbReference>
<gene>
    <name evidence="8" type="ORF">H0H81_005615</name>
</gene>
<sequence length="290" mass="32187">MTSPNLEKEDVTVNFIEFSKTPLAGSYSGFYAKIIDGLFTSDDCARLLTLASTSADSSSLWQPAGLTMRDGVQTVHRDFRNSDRALVIDDVHAAWIYKKLRPYVEDLHEIAPDANWGGITGRPGRKQGSTWVLDGVNPRLSFLRYGTGHYFKQHCDGLNEIGDKKSFVTLHIYLNSAAPPPASSVQHPSGTEALPSSNQIRTAENDLSLKLESELETQNGLNSNTDIDRGPTLQGGATRFWAPDKKTHLDIHPHAGRVLIFQQRMLVHSGEEVTQGIKYTIRSDFMFAKK</sequence>
<proteinExistence type="predicted"/>
<dbReference type="GO" id="GO:0004656">
    <property type="term" value="F:procollagen-proline 4-dioxygenase activity"/>
    <property type="evidence" value="ECO:0007669"/>
    <property type="project" value="TreeGrafter"/>
</dbReference>
<feature type="domain" description="Prolyl 4-hydroxylase alpha subunit" evidence="7">
    <location>
        <begin position="30"/>
        <end position="286"/>
    </location>
</feature>
<name>A0A9P7GKF5_9AGAR</name>
<dbReference type="OrthoDB" id="69177at2759"/>